<accession>A0A2K1KPJ0</accession>
<dbReference type="KEGG" id="ppp:112280826"/>
<dbReference type="Gramene" id="Pp3c4_21940V3.1">
    <property type="protein sequence ID" value="Pp3c4_21940V3.1"/>
    <property type="gene ID" value="Pp3c4_21940"/>
</dbReference>
<evidence type="ECO:0000256" key="1">
    <source>
        <dbReference type="ARBA" id="ARBA00004123"/>
    </source>
</evidence>
<evidence type="ECO:0000256" key="8">
    <source>
        <dbReference type="ARBA" id="ARBA00030802"/>
    </source>
</evidence>
<reference evidence="12" key="3">
    <citation type="submission" date="2020-12" db="UniProtKB">
        <authorList>
            <consortium name="EnsemblPlants"/>
        </authorList>
    </citation>
    <scope>IDENTIFICATION</scope>
</reference>
<dbReference type="EnsemblPlants" id="Pp3c4_21940V3.2">
    <property type="protein sequence ID" value="Pp3c4_21940V3.2"/>
    <property type="gene ID" value="Pp3c4_21940"/>
</dbReference>
<gene>
    <name evidence="12" type="primary">LOC112280826</name>
    <name evidence="11" type="ORF">PHYPA_006584</name>
</gene>
<organism evidence="11">
    <name type="scientific">Physcomitrium patens</name>
    <name type="common">Spreading-leaved earth moss</name>
    <name type="synonym">Physcomitrella patens</name>
    <dbReference type="NCBI Taxonomy" id="3218"/>
    <lineage>
        <taxon>Eukaryota</taxon>
        <taxon>Viridiplantae</taxon>
        <taxon>Streptophyta</taxon>
        <taxon>Embryophyta</taxon>
        <taxon>Bryophyta</taxon>
        <taxon>Bryophytina</taxon>
        <taxon>Bryopsida</taxon>
        <taxon>Funariidae</taxon>
        <taxon>Funariales</taxon>
        <taxon>Funariaceae</taxon>
        <taxon>Physcomitrium</taxon>
    </lineage>
</organism>
<keyword evidence="10" id="KW-0175">Coiled coil</keyword>
<evidence type="ECO:0000256" key="9">
    <source>
        <dbReference type="PROSITE-ProRule" id="PRU00023"/>
    </source>
</evidence>
<dbReference type="InterPro" id="IPR038753">
    <property type="entry name" value="NFKBIL1"/>
</dbReference>
<dbReference type="PROSITE" id="PS50297">
    <property type="entry name" value="ANK_REP_REGION"/>
    <property type="match status" value="1"/>
</dbReference>
<evidence type="ECO:0000256" key="4">
    <source>
        <dbReference type="ARBA" id="ARBA00022737"/>
    </source>
</evidence>
<evidence type="ECO:0000313" key="11">
    <source>
        <dbReference type="EMBL" id="PNR55687.1"/>
    </source>
</evidence>
<dbReference type="RefSeq" id="XP_024372462.1">
    <property type="nucleotide sequence ID" value="XM_024516694.2"/>
</dbReference>
<sequence length="376" mass="42568">MALQEAEALQLMRAALENPHGTAQERSQRLLKAWSFLRRSAIPNADGDAGLTAKEEKKRLKEDRRDWRKLKRRRREEKRDNDEEEKLLLYAARLGDVEQISKLLKLGVYVSCKDDSGYSALHWASLYGHIDVVRALLCAGAGDGKRINRKTNSGNTPLHFACTGQHAEIAALLQLYKPDVYAVNEYGQTPVSLGLRNLVGKIEKEQRLAEMQALRNHSRLKLLVSESDFERQVNVGEHGQNTSETEILQKWEAYQSAWSEFVRKYGKKESGISSSVGDDGKQEINFQDVPWPLMSRKGSEVGEELLLSLLHISGNDLHSLIQQERLRWHPDKFIQLFGSQLSNLHRDAVLLGVKTVSQLLNSLANELCSNTEESKC</sequence>
<keyword evidence="4" id="KW-0677">Repeat</keyword>
<evidence type="ECO:0000313" key="13">
    <source>
        <dbReference type="Proteomes" id="UP000006727"/>
    </source>
</evidence>
<dbReference type="Pfam" id="PF13857">
    <property type="entry name" value="Ank_5"/>
    <property type="match status" value="1"/>
</dbReference>
<dbReference type="GO" id="GO:0005634">
    <property type="term" value="C:nucleus"/>
    <property type="evidence" value="ECO:0007669"/>
    <property type="project" value="UniProtKB-SubCell"/>
</dbReference>
<keyword evidence="3" id="KW-0597">Phosphoprotein</keyword>
<evidence type="ECO:0000256" key="3">
    <source>
        <dbReference type="ARBA" id="ARBA00022553"/>
    </source>
</evidence>
<name>A0A2K1KPJ0_PHYPA</name>
<dbReference type="EMBL" id="ABEU02000004">
    <property type="protein sequence ID" value="PNR55687.1"/>
    <property type="molecule type" value="Genomic_DNA"/>
</dbReference>
<reference evidence="11 13" key="1">
    <citation type="journal article" date="2008" name="Science">
        <title>The Physcomitrella genome reveals evolutionary insights into the conquest of land by plants.</title>
        <authorList>
            <person name="Rensing S."/>
            <person name="Lang D."/>
            <person name="Zimmer A."/>
            <person name="Terry A."/>
            <person name="Salamov A."/>
            <person name="Shapiro H."/>
            <person name="Nishiyama T."/>
            <person name="Perroud P.-F."/>
            <person name="Lindquist E."/>
            <person name="Kamisugi Y."/>
            <person name="Tanahashi T."/>
            <person name="Sakakibara K."/>
            <person name="Fujita T."/>
            <person name="Oishi K."/>
            <person name="Shin-I T."/>
            <person name="Kuroki Y."/>
            <person name="Toyoda A."/>
            <person name="Suzuki Y."/>
            <person name="Hashimoto A."/>
            <person name="Yamaguchi K."/>
            <person name="Sugano A."/>
            <person name="Kohara Y."/>
            <person name="Fujiyama A."/>
            <person name="Anterola A."/>
            <person name="Aoki S."/>
            <person name="Ashton N."/>
            <person name="Barbazuk W.B."/>
            <person name="Barker E."/>
            <person name="Bennetzen J."/>
            <person name="Bezanilla M."/>
            <person name="Blankenship R."/>
            <person name="Cho S.H."/>
            <person name="Dutcher S."/>
            <person name="Estelle M."/>
            <person name="Fawcett J.A."/>
            <person name="Gundlach H."/>
            <person name="Hanada K."/>
            <person name="Heyl A."/>
            <person name="Hicks K.A."/>
            <person name="Hugh J."/>
            <person name="Lohr M."/>
            <person name="Mayer K."/>
            <person name="Melkozernov A."/>
            <person name="Murata T."/>
            <person name="Nelson D."/>
            <person name="Pils B."/>
            <person name="Prigge M."/>
            <person name="Reiss B."/>
            <person name="Renner T."/>
            <person name="Rombauts S."/>
            <person name="Rushton P."/>
            <person name="Sanderfoot A."/>
            <person name="Schween G."/>
            <person name="Shiu S.-H."/>
            <person name="Stueber K."/>
            <person name="Theodoulou F.L."/>
            <person name="Tu H."/>
            <person name="Van de Peer Y."/>
            <person name="Verrier P.J."/>
            <person name="Waters E."/>
            <person name="Wood A."/>
            <person name="Yang L."/>
            <person name="Cove D."/>
            <person name="Cuming A."/>
            <person name="Hasebe M."/>
            <person name="Lucas S."/>
            <person name="Mishler D.B."/>
            <person name="Reski R."/>
            <person name="Grigoriev I."/>
            <person name="Quatrano R.S."/>
            <person name="Boore J.L."/>
        </authorList>
    </citation>
    <scope>NUCLEOTIDE SEQUENCE [LARGE SCALE GENOMIC DNA]</scope>
    <source>
        <strain evidence="12 13">cv. Gransden 2004</strain>
    </source>
</reference>
<evidence type="ECO:0000256" key="6">
    <source>
        <dbReference type="ARBA" id="ARBA00023242"/>
    </source>
</evidence>
<dbReference type="PANTHER" id="PTHR15263:SF1">
    <property type="entry name" value="NF-KAPPA-B INHIBITOR-LIKE PROTEIN 1"/>
    <property type="match status" value="1"/>
</dbReference>
<evidence type="ECO:0000256" key="2">
    <source>
        <dbReference type="ARBA" id="ARBA00014259"/>
    </source>
</evidence>
<keyword evidence="6" id="KW-0539">Nucleus</keyword>
<dbReference type="InterPro" id="IPR036770">
    <property type="entry name" value="Ankyrin_rpt-contain_sf"/>
</dbReference>
<dbReference type="GO" id="GO:0043124">
    <property type="term" value="P:negative regulation of canonical NF-kappaB signal transduction"/>
    <property type="evidence" value="ECO:0007669"/>
    <property type="project" value="InterPro"/>
</dbReference>
<dbReference type="PANTHER" id="PTHR15263">
    <property type="entry name" value="I-KAPPA-B-LIKE PROTEIN IKBL"/>
    <property type="match status" value="1"/>
</dbReference>
<dbReference type="Gramene" id="Pp3c4_21940V3.2">
    <property type="protein sequence ID" value="Pp3c4_21940V3.2"/>
    <property type="gene ID" value="Pp3c4_21940"/>
</dbReference>
<dbReference type="PaxDb" id="3218-PP1S430_26V6.1"/>
<feature type="repeat" description="ANK" evidence="9">
    <location>
        <begin position="153"/>
        <end position="185"/>
    </location>
</feature>
<dbReference type="RefSeq" id="XP_024372463.1">
    <property type="nucleotide sequence ID" value="XM_024516695.2"/>
</dbReference>
<dbReference type="PROSITE" id="PS50088">
    <property type="entry name" value="ANK_REPEAT"/>
    <property type="match status" value="2"/>
</dbReference>
<dbReference type="OrthoDB" id="598775at2759"/>
<dbReference type="AlphaFoldDB" id="A0A2K1KPJ0"/>
<dbReference type="GeneID" id="112280826"/>
<dbReference type="SUPFAM" id="SSF48403">
    <property type="entry name" value="Ankyrin repeat"/>
    <property type="match status" value="1"/>
</dbReference>
<evidence type="ECO:0000256" key="7">
    <source>
        <dbReference type="ARBA" id="ARBA00030621"/>
    </source>
</evidence>
<dbReference type="SMART" id="SM00248">
    <property type="entry name" value="ANK"/>
    <property type="match status" value="3"/>
</dbReference>
<dbReference type="EnsemblPlants" id="Pp3c4_21940V3.1">
    <property type="protein sequence ID" value="Pp3c4_21940V3.1"/>
    <property type="gene ID" value="Pp3c4_21940"/>
</dbReference>
<dbReference type="Gene3D" id="1.25.40.20">
    <property type="entry name" value="Ankyrin repeat-containing domain"/>
    <property type="match status" value="1"/>
</dbReference>
<dbReference type="Pfam" id="PF12796">
    <property type="entry name" value="Ank_2"/>
    <property type="match status" value="1"/>
</dbReference>
<dbReference type="InterPro" id="IPR002110">
    <property type="entry name" value="Ankyrin_rpt"/>
</dbReference>
<comment type="subcellular location">
    <subcellularLocation>
        <location evidence="1">Nucleus</location>
    </subcellularLocation>
</comment>
<evidence type="ECO:0000256" key="10">
    <source>
        <dbReference type="SAM" id="Coils"/>
    </source>
</evidence>
<protein>
    <recommendedName>
        <fullName evidence="2">NF-kappa-B inhibitor-like protein 1</fullName>
    </recommendedName>
    <alternativeName>
        <fullName evidence="7">Inhibitor of kappa B-like protein</fullName>
    </alternativeName>
    <alternativeName>
        <fullName evidence="8">Nuclear factor of kappa light polypeptide gene enhancer in B-cells inhibitor-like 1</fullName>
    </alternativeName>
</protein>
<keyword evidence="13" id="KW-1185">Reference proteome</keyword>
<keyword evidence="5 9" id="KW-0040">ANK repeat</keyword>
<evidence type="ECO:0000313" key="12">
    <source>
        <dbReference type="EnsemblPlants" id="Pp3c4_21940V3.1"/>
    </source>
</evidence>
<evidence type="ECO:0000256" key="5">
    <source>
        <dbReference type="ARBA" id="ARBA00023043"/>
    </source>
</evidence>
<feature type="coiled-coil region" evidence="10">
    <location>
        <begin position="53"/>
        <end position="87"/>
    </location>
</feature>
<dbReference type="Proteomes" id="UP000006727">
    <property type="component" value="Chromosome 4"/>
</dbReference>
<reference evidence="11 13" key="2">
    <citation type="journal article" date="2018" name="Plant J.">
        <title>The Physcomitrella patens chromosome-scale assembly reveals moss genome structure and evolution.</title>
        <authorList>
            <person name="Lang D."/>
            <person name="Ullrich K.K."/>
            <person name="Murat F."/>
            <person name="Fuchs J."/>
            <person name="Jenkins J."/>
            <person name="Haas F.B."/>
            <person name="Piednoel M."/>
            <person name="Gundlach H."/>
            <person name="Van Bel M."/>
            <person name="Meyberg R."/>
            <person name="Vives C."/>
            <person name="Morata J."/>
            <person name="Symeonidi A."/>
            <person name="Hiss M."/>
            <person name="Muchero W."/>
            <person name="Kamisugi Y."/>
            <person name="Saleh O."/>
            <person name="Blanc G."/>
            <person name="Decker E.L."/>
            <person name="van Gessel N."/>
            <person name="Grimwood J."/>
            <person name="Hayes R.D."/>
            <person name="Graham S.W."/>
            <person name="Gunter L.E."/>
            <person name="McDaniel S.F."/>
            <person name="Hoernstein S.N.W."/>
            <person name="Larsson A."/>
            <person name="Li F.W."/>
            <person name="Perroud P.F."/>
            <person name="Phillips J."/>
            <person name="Ranjan P."/>
            <person name="Rokshar D.S."/>
            <person name="Rothfels C.J."/>
            <person name="Schneider L."/>
            <person name="Shu S."/>
            <person name="Stevenson D.W."/>
            <person name="Thummler F."/>
            <person name="Tillich M."/>
            <person name="Villarreal Aguilar J.C."/>
            <person name="Widiez T."/>
            <person name="Wong G.K."/>
            <person name="Wymore A."/>
            <person name="Zhang Y."/>
            <person name="Zimmer A.D."/>
            <person name="Quatrano R.S."/>
            <person name="Mayer K.F.X."/>
            <person name="Goodstein D."/>
            <person name="Casacuberta J.M."/>
            <person name="Vandepoele K."/>
            <person name="Reski R."/>
            <person name="Cuming A.C."/>
            <person name="Tuskan G.A."/>
            <person name="Maumus F."/>
            <person name="Salse J."/>
            <person name="Schmutz J."/>
            <person name="Rensing S.A."/>
        </authorList>
    </citation>
    <scope>NUCLEOTIDE SEQUENCE [LARGE SCALE GENOMIC DNA]</scope>
    <source>
        <strain evidence="12 13">cv. Gransden 2004</strain>
    </source>
</reference>
<feature type="repeat" description="ANK" evidence="9">
    <location>
        <begin position="116"/>
        <end position="141"/>
    </location>
</feature>
<proteinExistence type="predicted"/>